<proteinExistence type="predicted"/>
<evidence type="ECO:0000313" key="1">
    <source>
        <dbReference type="EMBL" id="OLN31343.1"/>
    </source>
</evidence>
<organism evidence="1 2">
    <name type="scientific">Desulfosporosinus metallidurans</name>
    <dbReference type="NCBI Taxonomy" id="1888891"/>
    <lineage>
        <taxon>Bacteria</taxon>
        <taxon>Bacillati</taxon>
        <taxon>Bacillota</taxon>
        <taxon>Clostridia</taxon>
        <taxon>Eubacteriales</taxon>
        <taxon>Desulfitobacteriaceae</taxon>
        <taxon>Desulfosporosinus</taxon>
    </lineage>
</organism>
<keyword evidence="2" id="KW-1185">Reference proteome</keyword>
<sequence>MAYKYNAQIYDGFVRIINYIFENSPENLISGYFKQFADNFLKNLFN</sequence>
<protein>
    <submittedName>
        <fullName evidence="1">Uncharacterized protein</fullName>
    </submittedName>
</protein>
<dbReference type="EMBL" id="MLBF01000019">
    <property type="protein sequence ID" value="OLN31343.1"/>
    <property type="molecule type" value="Genomic_DNA"/>
</dbReference>
<dbReference type="Proteomes" id="UP000186102">
    <property type="component" value="Unassembled WGS sequence"/>
</dbReference>
<reference evidence="1 2" key="1">
    <citation type="submission" date="2016-09" db="EMBL/GenBank/DDBJ databases">
        <title>Complete genome of Desulfosporosinus sp. OL.</title>
        <authorList>
            <person name="Mardanov A."/>
            <person name="Beletsky A."/>
            <person name="Panova A."/>
            <person name="Karnachuk O."/>
            <person name="Ravin N."/>
        </authorList>
    </citation>
    <scope>NUCLEOTIDE SEQUENCE [LARGE SCALE GENOMIC DNA]</scope>
    <source>
        <strain evidence="1 2">OL</strain>
    </source>
</reference>
<comment type="caution">
    <text evidence="1">The sequence shown here is derived from an EMBL/GenBank/DDBJ whole genome shotgun (WGS) entry which is preliminary data.</text>
</comment>
<gene>
    <name evidence="1" type="ORF">DSOL_2682</name>
</gene>
<dbReference type="STRING" id="1888891.DSOL_2682"/>
<name>A0A1Q8QVH3_9FIRM</name>
<dbReference type="AlphaFoldDB" id="A0A1Q8QVH3"/>
<evidence type="ECO:0000313" key="2">
    <source>
        <dbReference type="Proteomes" id="UP000186102"/>
    </source>
</evidence>
<accession>A0A1Q8QVH3</accession>